<sequence length="115" mass="12550">MGASSNPTHGWVPSSHFALPLLLISRLLFLSLLPFSCPQQPRLPSASSLSTSPPCIHRWRLRIAPCSPASLLPCTHVAGIRASPLHYPPSTLIQFNSFIGFGTAILLKNMYIRGF</sequence>
<keyword evidence="3" id="KW-1185">Reference proteome</keyword>
<dbReference type="EMBL" id="CM026426">
    <property type="protein sequence ID" value="KAG0574788.1"/>
    <property type="molecule type" value="Genomic_DNA"/>
</dbReference>
<comment type="caution">
    <text evidence="2">The sequence shown here is derived from an EMBL/GenBank/DDBJ whole genome shotgun (WGS) entry which is preliminary data.</text>
</comment>
<dbReference type="Proteomes" id="UP000822688">
    <property type="component" value="Chromosome V"/>
</dbReference>
<name>A0A8T0HWJ2_CERPU</name>
<dbReference type="AlphaFoldDB" id="A0A8T0HWJ2"/>
<feature type="chain" id="PRO_5035948272" evidence="1">
    <location>
        <begin position="39"/>
        <end position="115"/>
    </location>
</feature>
<proteinExistence type="predicted"/>
<feature type="signal peptide" evidence="1">
    <location>
        <begin position="1"/>
        <end position="38"/>
    </location>
</feature>
<organism evidence="2 3">
    <name type="scientific">Ceratodon purpureus</name>
    <name type="common">Fire moss</name>
    <name type="synonym">Dicranum purpureum</name>
    <dbReference type="NCBI Taxonomy" id="3225"/>
    <lineage>
        <taxon>Eukaryota</taxon>
        <taxon>Viridiplantae</taxon>
        <taxon>Streptophyta</taxon>
        <taxon>Embryophyta</taxon>
        <taxon>Bryophyta</taxon>
        <taxon>Bryophytina</taxon>
        <taxon>Bryopsida</taxon>
        <taxon>Dicranidae</taxon>
        <taxon>Pseudoditrichales</taxon>
        <taxon>Ditrichaceae</taxon>
        <taxon>Ceratodon</taxon>
    </lineage>
</organism>
<evidence type="ECO:0000313" key="3">
    <source>
        <dbReference type="Proteomes" id="UP000822688"/>
    </source>
</evidence>
<evidence type="ECO:0000313" key="2">
    <source>
        <dbReference type="EMBL" id="KAG0574788.1"/>
    </source>
</evidence>
<gene>
    <name evidence="2" type="ORF">KC19_VG291300</name>
</gene>
<reference evidence="2" key="1">
    <citation type="submission" date="2020-06" db="EMBL/GenBank/DDBJ databases">
        <title>WGS assembly of Ceratodon purpureus strain R40.</title>
        <authorList>
            <person name="Carey S.B."/>
            <person name="Jenkins J."/>
            <person name="Shu S."/>
            <person name="Lovell J.T."/>
            <person name="Sreedasyam A."/>
            <person name="Maumus F."/>
            <person name="Tiley G.P."/>
            <person name="Fernandez-Pozo N."/>
            <person name="Barry K."/>
            <person name="Chen C."/>
            <person name="Wang M."/>
            <person name="Lipzen A."/>
            <person name="Daum C."/>
            <person name="Saski C.A."/>
            <person name="Payton A.C."/>
            <person name="Mcbreen J.C."/>
            <person name="Conrad R.E."/>
            <person name="Kollar L.M."/>
            <person name="Olsson S."/>
            <person name="Huttunen S."/>
            <person name="Landis J.B."/>
            <person name="Wickett N.J."/>
            <person name="Johnson M.G."/>
            <person name="Rensing S.A."/>
            <person name="Grimwood J."/>
            <person name="Schmutz J."/>
            <person name="Mcdaniel S.F."/>
        </authorList>
    </citation>
    <scope>NUCLEOTIDE SEQUENCE</scope>
    <source>
        <strain evidence="2">R40</strain>
    </source>
</reference>
<keyword evidence="1" id="KW-0732">Signal</keyword>
<protein>
    <submittedName>
        <fullName evidence="2">Uncharacterized protein</fullName>
    </submittedName>
</protein>
<accession>A0A8T0HWJ2</accession>
<evidence type="ECO:0000256" key="1">
    <source>
        <dbReference type="SAM" id="SignalP"/>
    </source>
</evidence>